<reference evidence="1 2" key="1">
    <citation type="submission" date="2019-12" db="EMBL/GenBank/DDBJ databases">
        <title>A genome sequence resource for the geographically widespread anthracnose pathogen Colletotrichum asianum.</title>
        <authorList>
            <person name="Meng Y."/>
        </authorList>
    </citation>
    <scope>NUCLEOTIDE SEQUENCE [LARGE SCALE GENOMIC DNA]</scope>
    <source>
        <strain evidence="1 2">ICMP 18580</strain>
    </source>
</reference>
<comment type="caution">
    <text evidence="1">The sequence shown here is derived from an EMBL/GenBank/DDBJ whole genome shotgun (WGS) entry which is preliminary data.</text>
</comment>
<evidence type="ECO:0000313" key="2">
    <source>
        <dbReference type="Proteomes" id="UP000434172"/>
    </source>
</evidence>
<gene>
    <name evidence="1" type="ORF">GQ607_012536</name>
</gene>
<accession>A0A8H3ZHS7</accession>
<sequence length="12" mass="1453">MYCYNVLIPSFC</sequence>
<evidence type="ECO:0000313" key="1">
    <source>
        <dbReference type="EMBL" id="KAF0320274.1"/>
    </source>
</evidence>
<keyword evidence="2" id="KW-1185">Reference proteome</keyword>
<dbReference type="EMBL" id="WOWK01000085">
    <property type="protein sequence ID" value="KAF0320274.1"/>
    <property type="molecule type" value="Genomic_DNA"/>
</dbReference>
<dbReference type="Proteomes" id="UP000434172">
    <property type="component" value="Unassembled WGS sequence"/>
</dbReference>
<name>A0A8H3ZHS7_9PEZI</name>
<protein>
    <submittedName>
        <fullName evidence="1">Uncharacterized protein</fullName>
    </submittedName>
</protein>
<organism evidence="1 2">
    <name type="scientific">Colletotrichum asianum</name>
    <dbReference type="NCBI Taxonomy" id="702518"/>
    <lineage>
        <taxon>Eukaryota</taxon>
        <taxon>Fungi</taxon>
        <taxon>Dikarya</taxon>
        <taxon>Ascomycota</taxon>
        <taxon>Pezizomycotina</taxon>
        <taxon>Sordariomycetes</taxon>
        <taxon>Hypocreomycetidae</taxon>
        <taxon>Glomerellales</taxon>
        <taxon>Glomerellaceae</taxon>
        <taxon>Colletotrichum</taxon>
        <taxon>Colletotrichum gloeosporioides species complex</taxon>
    </lineage>
</organism>
<proteinExistence type="predicted"/>